<sequence length="423" mass="48153">MIAQHPFGSPAFNQVAKGMIELHRLMKEGKDDSPEADAVRDAMDAPYAELNKQERERIGWLSEDLYSISDPPDEVVIKEMNPQSLRYLMESFEAREKGYWDSALAILRRWRSYIEPVLLSVMRGEIWQLAGNFDVATEFYGHAVSCEPSNPKYLNLYILSLWYSDPAMAQKASVNILNEETNNTPAVIARAAGICIQAAKQVSDPEAAKVSRWLVPILERNVERLKLNSEVHDGEESAHSLTISILGFCHECLGDVDAAVEHYTNALEFYPDDEVFLITRAIHLYGKSSDSIMDFERTVKLGSKIIWPYFFLANHYLTNNRFEACRKMCESGLRREGPDTAKSQLEEWHAIAQAELGFSPDLVLKTFDAAIALDPANERAKRNKATFEQNFKPAQPTHAQWEQKPVEEIRQFGLNERRYFLAA</sequence>
<dbReference type="RefSeq" id="WP_002651186.1">
    <property type="nucleotide sequence ID" value="NZ_CH672376.1"/>
</dbReference>
<evidence type="ECO:0000313" key="2">
    <source>
        <dbReference type="EMBL" id="EAQ81758.1"/>
    </source>
</evidence>
<dbReference type="STRING" id="314230.DSM3645_16440"/>
<comment type="caution">
    <text evidence="2">The sequence shown here is derived from an EMBL/GenBank/DDBJ whole genome shotgun (WGS) entry which is preliminary data.</text>
</comment>
<keyword evidence="1" id="KW-0802">TPR repeat</keyword>
<dbReference type="SUPFAM" id="SSF48452">
    <property type="entry name" value="TPR-like"/>
    <property type="match status" value="1"/>
</dbReference>
<dbReference type="Gene3D" id="1.25.40.10">
    <property type="entry name" value="Tetratricopeptide repeat domain"/>
    <property type="match status" value="1"/>
</dbReference>
<feature type="repeat" description="TPR" evidence="1">
    <location>
        <begin position="240"/>
        <end position="273"/>
    </location>
</feature>
<dbReference type="OrthoDB" id="514657at2"/>
<accession>A3ZN66</accession>
<reference evidence="2 3" key="1">
    <citation type="submission" date="2006-02" db="EMBL/GenBank/DDBJ databases">
        <authorList>
            <person name="Amann R."/>
            <person name="Ferriera S."/>
            <person name="Johnson J."/>
            <person name="Kravitz S."/>
            <person name="Halpern A."/>
            <person name="Remington K."/>
            <person name="Beeson K."/>
            <person name="Tran B."/>
            <person name="Rogers Y.-H."/>
            <person name="Friedman R."/>
            <person name="Venter J.C."/>
        </authorList>
    </citation>
    <scope>NUCLEOTIDE SEQUENCE [LARGE SCALE GENOMIC DNA]</scope>
    <source>
        <strain evidence="2 3">DSM 3645</strain>
    </source>
</reference>
<dbReference type="InterPro" id="IPR019734">
    <property type="entry name" value="TPR_rpt"/>
</dbReference>
<name>A3ZN66_9BACT</name>
<dbReference type="PROSITE" id="PS50005">
    <property type="entry name" value="TPR"/>
    <property type="match status" value="1"/>
</dbReference>
<dbReference type="SMART" id="SM00028">
    <property type="entry name" value="TPR"/>
    <property type="match status" value="3"/>
</dbReference>
<organism evidence="2 3">
    <name type="scientific">Blastopirellula marina DSM 3645</name>
    <dbReference type="NCBI Taxonomy" id="314230"/>
    <lineage>
        <taxon>Bacteria</taxon>
        <taxon>Pseudomonadati</taxon>
        <taxon>Planctomycetota</taxon>
        <taxon>Planctomycetia</taxon>
        <taxon>Pirellulales</taxon>
        <taxon>Pirellulaceae</taxon>
        <taxon>Blastopirellula</taxon>
    </lineage>
</organism>
<proteinExistence type="predicted"/>
<dbReference type="EMBL" id="AANZ01000003">
    <property type="protein sequence ID" value="EAQ81758.1"/>
    <property type="molecule type" value="Genomic_DNA"/>
</dbReference>
<evidence type="ECO:0000313" key="3">
    <source>
        <dbReference type="Proteomes" id="UP000004358"/>
    </source>
</evidence>
<dbReference type="InterPro" id="IPR011990">
    <property type="entry name" value="TPR-like_helical_dom_sf"/>
</dbReference>
<evidence type="ECO:0008006" key="4">
    <source>
        <dbReference type="Google" id="ProtNLM"/>
    </source>
</evidence>
<dbReference type="Proteomes" id="UP000004358">
    <property type="component" value="Unassembled WGS sequence"/>
</dbReference>
<evidence type="ECO:0000256" key="1">
    <source>
        <dbReference type="PROSITE-ProRule" id="PRU00339"/>
    </source>
</evidence>
<gene>
    <name evidence="2" type="ORF">DSM3645_16440</name>
</gene>
<dbReference type="AlphaFoldDB" id="A3ZN66"/>
<dbReference type="eggNOG" id="ENOG5034681">
    <property type="taxonomic scope" value="Bacteria"/>
</dbReference>
<dbReference type="HOGENOM" id="CLU_648401_0_0_0"/>
<protein>
    <recommendedName>
        <fullName evidence="4">Tetratricopeptide repeat protein</fullName>
    </recommendedName>
</protein>